<comment type="caution">
    <text evidence="1">The sequence shown here is derived from an EMBL/GenBank/DDBJ whole genome shotgun (WGS) entry which is preliminary data.</text>
</comment>
<protein>
    <submittedName>
        <fullName evidence="1">General secretion pathway protein GspK</fullName>
    </submittedName>
</protein>
<sequence>MNRQGGVALAIVVWFIAGMSLLVAGIVASARVDTKTTQIHLARAKAVAAGDGAIQLAMLERRSGFDVSAQGPLISESRHRLGDVDVLVRIIPASGFVDINSAPAEVLQALFQFAGRLEPGEAQNVAASVLKWRSGAADTNQASQRRSRVKMRRFYSLEDMLRVDGVNRTLLDGIRDYAVAGSWASGSVDWSAAPEQMLDILIALNPGQAGAVAKRRESMSANSSSARLRSGVYRADALVSYGGRTWLRRRWLKTEAARGSSLPWRGVRTEAPRVVGRQQ</sequence>
<dbReference type="AlphaFoldDB" id="A0A5B0X5A6"/>
<evidence type="ECO:0000313" key="2">
    <source>
        <dbReference type="Proteomes" id="UP000323708"/>
    </source>
</evidence>
<accession>A0A5B0X5A6</accession>
<evidence type="ECO:0000313" key="1">
    <source>
        <dbReference type="EMBL" id="KAA1194534.1"/>
    </source>
</evidence>
<proteinExistence type="predicted"/>
<name>A0A5B0X5A6_9GAMM</name>
<dbReference type="Proteomes" id="UP000323708">
    <property type="component" value="Unassembled WGS sequence"/>
</dbReference>
<reference evidence="1 2" key="1">
    <citation type="submission" date="2019-09" db="EMBL/GenBank/DDBJ databases">
        <authorList>
            <person name="Chen X.-Y."/>
        </authorList>
    </citation>
    <scope>NUCLEOTIDE SEQUENCE [LARGE SCALE GENOMIC DNA]</scope>
    <source>
        <strain evidence="1 2">NY5</strain>
    </source>
</reference>
<keyword evidence="2" id="KW-1185">Reference proteome</keyword>
<dbReference type="EMBL" id="VTUX01000001">
    <property type="protein sequence ID" value="KAA1194534.1"/>
    <property type="molecule type" value="Genomic_DNA"/>
</dbReference>
<organism evidence="1 2">
    <name type="scientific">Pseudohalioglobus sediminis</name>
    <dbReference type="NCBI Taxonomy" id="2606449"/>
    <lineage>
        <taxon>Bacteria</taxon>
        <taxon>Pseudomonadati</taxon>
        <taxon>Pseudomonadota</taxon>
        <taxon>Gammaproteobacteria</taxon>
        <taxon>Cellvibrionales</taxon>
        <taxon>Halieaceae</taxon>
        <taxon>Pseudohalioglobus</taxon>
    </lineage>
</organism>
<gene>
    <name evidence="1" type="ORF">F0M18_03660</name>
</gene>
<dbReference type="RefSeq" id="WP_149610003.1">
    <property type="nucleotide sequence ID" value="NZ_VTUX01000001.1"/>
</dbReference>